<feature type="non-terminal residue" evidence="3">
    <location>
        <position position="1"/>
    </location>
</feature>
<evidence type="ECO:0000313" key="2">
    <source>
        <dbReference type="EMBL" id="KFD52700.1"/>
    </source>
</evidence>
<reference evidence="3 4" key="1">
    <citation type="journal article" date="2014" name="Nat. Genet.">
        <title>Genome and transcriptome of the porcine whipworm Trichuris suis.</title>
        <authorList>
            <person name="Jex A.R."/>
            <person name="Nejsum P."/>
            <person name="Schwarz E.M."/>
            <person name="Hu L."/>
            <person name="Young N.D."/>
            <person name="Hall R.S."/>
            <person name="Korhonen P.K."/>
            <person name="Liao S."/>
            <person name="Thamsborg S."/>
            <person name="Xia J."/>
            <person name="Xu P."/>
            <person name="Wang S."/>
            <person name="Scheerlinck J.P."/>
            <person name="Hofmann A."/>
            <person name="Sternberg P.W."/>
            <person name="Wang J."/>
            <person name="Gasser R.B."/>
        </authorList>
    </citation>
    <scope>NUCLEOTIDE SEQUENCE [LARGE SCALE GENOMIC DNA]</scope>
    <source>
        <strain evidence="3">DCEP-RM93F</strain>
        <strain evidence="2">DCEP-RM93M</strain>
    </source>
</reference>
<feature type="compositionally biased region" description="Basic residues" evidence="1">
    <location>
        <begin position="78"/>
        <end position="90"/>
    </location>
</feature>
<keyword evidence="4" id="KW-1185">Reference proteome</keyword>
<feature type="compositionally biased region" description="Low complexity" evidence="1">
    <location>
        <begin position="64"/>
        <end position="77"/>
    </location>
</feature>
<feature type="region of interest" description="Disordered" evidence="1">
    <location>
        <begin position="22"/>
        <end position="90"/>
    </location>
</feature>
<name>A0A085MQV5_9BILA</name>
<dbReference type="EMBL" id="KL367806">
    <property type="protein sequence ID" value="KFD59601.1"/>
    <property type="molecule type" value="Genomic_DNA"/>
</dbReference>
<proteinExistence type="predicted"/>
<evidence type="ECO:0000256" key="1">
    <source>
        <dbReference type="SAM" id="MobiDB-lite"/>
    </source>
</evidence>
<dbReference type="Proteomes" id="UP000030764">
    <property type="component" value="Unassembled WGS sequence"/>
</dbReference>
<sequence length="90" mass="10243">WSTREKMETTHYMAKWSTMWTATKARPSESTACRIGQEERGGHREQGRHTQHSVRTQHTGTHNAASSSSSSRQAGRQAGRRTQRAARTKY</sequence>
<dbReference type="AlphaFoldDB" id="A0A085MQV5"/>
<accession>A0A085MQV5</accession>
<organism evidence="3">
    <name type="scientific">Trichuris suis</name>
    <name type="common">pig whipworm</name>
    <dbReference type="NCBI Taxonomy" id="68888"/>
    <lineage>
        <taxon>Eukaryota</taxon>
        <taxon>Metazoa</taxon>
        <taxon>Ecdysozoa</taxon>
        <taxon>Nematoda</taxon>
        <taxon>Enoplea</taxon>
        <taxon>Dorylaimia</taxon>
        <taxon>Trichinellida</taxon>
        <taxon>Trichuridae</taxon>
        <taxon>Trichuris</taxon>
    </lineage>
</organism>
<dbReference type="EMBL" id="KL363224">
    <property type="protein sequence ID" value="KFD52700.1"/>
    <property type="molecule type" value="Genomic_DNA"/>
</dbReference>
<evidence type="ECO:0000313" key="4">
    <source>
        <dbReference type="Proteomes" id="UP000030764"/>
    </source>
</evidence>
<feature type="compositionally biased region" description="Polar residues" evidence="1">
    <location>
        <begin position="53"/>
        <end position="63"/>
    </location>
</feature>
<feature type="compositionally biased region" description="Basic and acidic residues" evidence="1">
    <location>
        <begin position="36"/>
        <end position="48"/>
    </location>
</feature>
<feature type="non-terminal residue" evidence="3">
    <location>
        <position position="90"/>
    </location>
</feature>
<evidence type="ECO:0000313" key="3">
    <source>
        <dbReference type="EMBL" id="KFD59601.1"/>
    </source>
</evidence>
<dbReference type="Proteomes" id="UP000030758">
    <property type="component" value="Unassembled WGS sequence"/>
</dbReference>
<protein>
    <submittedName>
        <fullName evidence="3">Uncharacterized protein</fullName>
    </submittedName>
</protein>
<gene>
    <name evidence="2" type="ORF">M513_06356</name>
    <name evidence="3" type="ORF">M514_06356</name>
</gene>